<protein>
    <submittedName>
        <fullName evidence="1">Uncharacterized protein</fullName>
    </submittedName>
</protein>
<reference evidence="1" key="1">
    <citation type="journal article" date="2015" name="Nature">
        <title>Complex archaea that bridge the gap between prokaryotes and eukaryotes.</title>
        <authorList>
            <person name="Spang A."/>
            <person name="Saw J.H."/>
            <person name="Jorgensen S.L."/>
            <person name="Zaremba-Niedzwiedzka K."/>
            <person name="Martijn J."/>
            <person name="Lind A.E."/>
            <person name="van Eijk R."/>
            <person name="Schleper C."/>
            <person name="Guy L."/>
            <person name="Ettema T.J."/>
        </authorList>
    </citation>
    <scope>NUCLEOTIDE SEQUENCE</scope>
</reference>
<name>A0A0F9D7H3_9ZZZZ</name>
<gene>
    <name evidence="1" type="ORF">LCGC14_2234440</name>
</gene>
<accession>A0A0F9D7H3</accession>
<feature type="non-terminal residue" evidence="1">
    <location>
        <position position="1"/>
    </location>
</feature>
<organism evidence="1">
    <name type="scientific">marine sediment metagenome</name>
    <dbReference type="NCBI Taxonomy" id="412755"/>
    <lineage>
        <taxon>unclassified sequences</taxon>
        <taxon>metagenomes</taxon>
        <taxon>ecological metagenomes</taxon>
    </lineage>
</organism>
<sequence>LRFISFYKIILDIKIIKMNSKGNQINYGKLISFL</sequence>
<comment type="caution">
    <text evidence="1">The sequence shown here is derived from an EMBL/GenBank/DDBJ whole genome shotgun (WGS) entry which is preliminary data.</text>
</comment>
<proteinExistence type="predicted"/>
<evidence type="ECO:0000313" key="1">
    <source>
        <dbReference type="EMBL" id="KKL57534.1"/>
    </source>
</evidence>
<dbReference type="AlphaFoldDB" id="A0A0F9D7H3"/>
<dbReference type="EMBL" id="LAZR01030133">
    <property type="protein sequence ID" value="KKL57534.1"/>
    <property type="molecule type" value="Genomic_DNA"/>
</dbReference>